<keyword evidence="2" id="KW-0238">DNA-binding</keyword>
<accession>A0ABT7Y7C8</accession>
<dbReference type="Pfam" id="PF12836">
    <property type="entry name" value="HHH_3"/>
    <property type="match status" value="1"/>
</dbReference>
<organism evidence="2 3">
    <name type="scientific">Vibrio agarivorans</name>
    <dbReference type="NCBI Taxonomy" id="153622"/>
    <lineage>
        <taxon>Bacteria</taxon>
        <taxon>Pseudomonadati</taxon>
        <taxon>Pseudomonadota</taxon>
        <taxon>Gammaproteobacteria</taxon>
        <taxon>Vibrionales</taxon>
        <taxon>Vibrionaceae</taxon>
        <taxon>Vibrio</taxon>
    </lineage>
</organism>
<dbReference type="PANTHER" id="PTHR21180:SF32">
    <property type="entry name" value="ENDONUCLEASE_EXONUCLEASE_PHOSPHATASE FAMILY DOMAIN-CONTAINING PROTEIN 1"/>
    <property type="match status" value="1"/>
</dbReference>
<keyword evidence="1" id="KW-0732">Signal</keyword>
<dbReference type="InterPro" id="IPR051675">
    <property type="entry name" value="Endo/Exo/Phosphatase_dom_1"/>
</dbReference>
<proteinExistence type="predicted"/>
<dbReference type="SUPFAM" id="SSF47781">
    <property type="entry name" value="RuvA domain 2-like"/>
    <property type="match status" value="1"/>
</dbReference>
<feature type="chain" id="PRO_5045683738" evidence="1">
    <location>
        <begin position="25"/>
        <end position="99"/>
    </location>
</feature>
<dbReference type="RefSeq" id="WP_289963720.1">
    <property type="nucleotide sequence ID" value="NZ_JAUEOZ010000002.1"/>
</dbReference>
<name>A0ABT7Y7C8_9VIBR</name>
<sequence length="99" mass="10797">MKHHLSSILFAVLLAVSFPYVATANEKPDKYEGIEITVNINTATADELATLLVGVGTKKAQAIVDYRSANGEFRTPDDLTKVKGIGPSLLEKNQQRIKL</sequence>
<evidence type="ECO:0000256" key="1">
    <source>
        <dbReference type="SAM" id="SignalP"/>
    </source>
</evidence>
<dbReference type="InterPro" id="IPR010994">
    <property type="entry name" value="RuvA_2-like"/>
</dbReference>
<gene>
    <name evidence="2" type="ORF">QWJ08_20075</name>
</gene>
<dbReference type="PANTHER" id="PTHR21180">
    <property type="entry name" value="ENDONUCLEASE/EXONUCLEASE/PHOSPHATASE FAMILY DOMAIN-CONTAINING PROTEIN 1"/>
    <property type="match status" value="1"/>
</dbReference>
<dbReference type="GO" id="GO:0003677">
    <property type="term" value="F:DNA binding"/>
    <property type="evidence" value="ECO:0007669"/>
    <property type="project" value="UniProtKB-KW"/>
</dbReference>
<dbReference type="Gene3D" id="1.10.150.280">
    <property type="entry name" value="AF1531-like domain"/>
    <property type="match status" value="1"/>
</dbReference>
<reference evidence="2" key="1">
    <citation type="submission" date="2024-05" db="EMBL/GenBank/DDBJ databases">
        <title>Genome Sequences of Four Agar- Degrading Marine Bacteria.</title>
        <authorList>
            <person name="Phillips E.K."/>
            <person name="Shaffer J.C."/>
            <person name="Henson M.W."/>
            <person name="Temperton B."/>
            <person name="Thrash C.J."/>
            <person name="Martin M.O."/>
        </authorList>
    </citation>
    <scope>NUCLEOTIDE SEQUENCE</scope>
    <source>
        <strain evidence="2">EKP203</strain>
    </source>
</reference>
<evidence type="ECO:0000313" key="2">
    <source>
        <dbReference type="EMBL" id="MDN2483649.1"/>
    </source>
</evidence>
<evidence type="ECO:0000313" key="3">
    <source>
        <dbReference type="Proteomes" id="UP001169719"/>
    </source>
</evidence>
<feature type="signal peptide" evidence="1">
    <location>
        <begin position="1"/>
        <end position="24"/>
    </location>
</feature>
<protein>
    <submittedName>
        <fullName evidence="2">ComEA family DNA-binding protein</fullName>
    </submittedName>
</protein>
<dbReference type="InterPro" id="IPR004509">
    <property type="entry name" value="Competence_ComEA_HhH"/>
</dbReference>
<dbReference type="NCBIfam" id="TIGR00426">
    <property type="entry name" value="competence protein ComEA helix-hairpin-helix repeat region"/>
    <property type="match status" value="1"/>
</dbReference>
<dbReference type="Proteomes" id="UP001169719">
    <property type="component" value="Unassembled WGS sequence"/>
</dbReference>
<keyword evidence="3" id="KW-1185">Reference proteome</keyword>
<comment type="caution">
    <text evidence="2">The sequence shown here is derived from an EMBL/GenBank/DDBJ whole genome shotgun (WGS) entry which is preliminary data.</text>
</comment>
<dbReference type="EMBL" id="JAUEOZ010000002">
    <property type="protein sequence ID" value="MDN2483649.1"/>
    <property type="molecule type" value="Genomic_DNA"/>
</dbReference>